<evidence type="ECO:0000256" key="8">
    <source>
        <dbReference type="ARBA" id="ARBA00023136"/>
    </source>
</evidence>
<dbReference type="EMBL" id="CAJNOI010004749">
    <property type="protein sequence ID" value="CAF1552404.1"/>
    <property type="molecule type" value="Genomic_DNA"/>
</dbReference>
<evidence type="ECO:0000256" key="1">
    <source>
        <dbReference type="ARBA" id="ARBA00004448"/>
    </source>
</evidence>
<evidence type="ECO:0000256" key="6">
    <source>
        <dbReference type="ARBA" id="ARBA00022989"/>
    </source>
</evidence>
<sequence>MFILSDVYRMLIGIGDRALTPSMKKVVKWDHPAGPKYVHFWSPVMKSTLVVAGLGDLMRPAEKLSLNQSISLATTGLIWTRFCMVIVPKNYFLGAVNLALGLTGLQQVIRIAHYRYTHPAQPSKN</sequence>
<name>A0A814M1L1_9BILA</name>
<evidence type="ECO:0000313" key="15">
    <source>
        <dbReference type="Proteomes" id="UP000663891"/>
    </source>
</evidence>
<evidence type="ECO:0000313" key="13">
    <source>
        <dbReference type="EMBL" id="CAF3878371.1"/>
    </source>
</evidence>
<comment type="subcellular location">
    <subcellularLocation>
        <location evidence="1 9">Mitochondrion inner membrane</location>
        <topology evidence="1 9">Multi-pass membrane protein</topology>
    </subcellularLocation>
</comment>
<dbReference type="Proteomes" id="UP000663877">
    <property type="component" value="Unassembled WGS sequence"/>
</dbReference>
<comment type="similarity">
    <text evidence="2 9">Belongs to the mitochondrial pyruvate carrier (MPC) (TC 2.A.105) family.</text>
</comment>
<evidence type="ECO:0000256" key="7">
    <source>
        <dbReference type="ARBA" id="ARBA00023128"/>
    </source>
</evidence>
<dbReference type="Proteomes" id="UP000663891">
    <property type="component" value="Unassembled WGS sequence"/>
</dbReference>
<evidence type="ECO:0000256" key="9">
    <source>
        <dbReference type="RuleBase" id="RU363100"/>
    </source>
</evidence>
<proteinExistence type="inferred from homology"/>
<evidence type="ECO:0000256" key="5">
    <source>
        <dbReference type="ARBA" id="ARBA00022792"/>
    </source>
</evidence>
<keyword evidence="14" id="KW-1185">Reference proteome</keyword>
<keyword evidence="3 9" id="KW-0813">Transport</keyword>
<evidence type="ECO:0000313" key="11">
    <source>
        <dbReference type="EMBL" id="CAF1552404.1"/>
    </source>
</evidence>
<comment type="caution">
    <text evidence="10">The sequence shown here is derived from an EMBL/GenBank/DDBJ whole genome shotgun (WGS) entry which is preliminary data.</text>
</comment>
<gene>
    <name evidence="11" type="ORF">BJG266_LOCUS46335</name>
    <name evidence="13" type="ORF">OKA104_LOCUS23000</name>
    <name evidence="12" type="ORF">QVE165_LOCUS63369</name>
    <name evidence="10" type="ORF">VCS650_LOCUS18500</name>
</gene>
<evidence type="ECO:0000256" key="2">
    <source>
        <dbReference type="ARBA" id="ARBA00006416"/>
    </source>
</evidence>
<dbReference type="EMBL" id="CAJNON010000177">
    <property type="protein sequence ID" value="CAF1071387.1"/>
    <property type="molecule type" value="Genomic_DNA"/>
</dbReference>
<dbReference type="GO" id="GO:0006850">
    <property type="term" value="P:pyruvate import into mitochondria"/>
    <property type="evidence" value="ECO:0007669"/>
    <property type="project" value="InterPro"/>
</dbReference>
<evidence type="ECO:0000313" key="10">
    <source>
        <dbReference type="EMBL" id="CAF1071387.1"/>
    </source>
</evidence>
<keyword evidence="8" id="KW-0472">Membrane</keyword>
<organism evidence="10 15">
    <name type="scientific">Adineta steineri</name>
    <dbReference type="NCBI Taxonomy" id="433720"/>
    <lineage>
        <taxon>Eukaryota</taxon>
        <taxon>Metazoa</taxon>
        <taxon>Spiralia</taxon>
        <taxon>Gnathifera</taxon>
        <taxon>Rotifera</taxon>
        <taxon>Eurotatoria</taxon>
        <taxon>Bdelloidea</taxon>
        <taxon>Adinetida</taxon>
        <taxon>Adinetidae</taxon>
        <taxon>Adineta</taxon>
    </lineage>
</organism>
<dbReference type="AlphaFoldDB" id="A0A814M1L1"/>
<dbReference type="EMBL" id="CAJOAY010001718">
    <property type="protein sequence ID" value="CAF3878371.1"/>
    <property type="molecule type" value="Genomic_DNA"/>
</dbReference>
<evidence type="ECO:0000313" key="12">
    <source>
        <dbReference type="EMBL" id="CAF1661658.1"/>
    </source>
</evidence>
<reference evidence="10" key="1">
    <citation type="submission" date="2021-02" db="EMBL/GenBank/DDBJ databases">
        <authorList>
            <person name="Nowell W R."/>
        </authorList>
    </citation>
    <scope>NUCLEOTIDE SEQUENCE</scope>
</reference>
<protein>
    <recommendedName>
        <fullName evidence="9">Mitochondrial pyruvate carrier</fullName>
    </recommendedName>
</protein>
<keyword evidence="5 9" id="KW-0999">Mitochondrion inner membrane</keyword>
<dbReference type="Proteomes" id="UP000663832">
    <property type="component" value="Unassembled WGS sequence"/>
</dbReference>
<evidence type="ECO:0000256" key="3">
    <source>
        <dbReference type="ARBA" id="ARBA00022448"/>
    </source>
</evidence>
<evidence type="ECO:0000313" key="14">
    <source>
        <dbReference type="Proteomes" id="UP000663832"/>
    </source>
</evidence>
<dbReference type="Proteomes" id="UP000663881">
    <property type="component" value="Unassembled WGS sequence"/>
</dbReference>
<keyword evidence="4" id="KW-0812">Transmembrane</keyword>
<dbReference type="InterPro" id="IPR005336">
    <property type="entry name" value="MPC"/>
</dbReference>
<keyword evidence="7 9" id="KW-0496">Mitochondrion</keyword>
<evidence type="ECO:0000256" key="4">
    <source>
        <dbReference type="ARBA" id="ARBA00022692"/>
    </source>
</evidence>
<comment type="function">
    <text evidence="9">Mediates the uptake of pyruvate into mitochondria.</text>
</comment>
<dbReference type="Pfam" id="PF03650">
    <property type="entry name" value="MPC"/>
    <property type="match status" value="1"/>
</dbReference>
<dbReference type="GO" id="GO:0005743">
    <property type="term" value="C:mitochondrial inner membrane"/>
    <property type="evidence" value="ECO:0007669"/>
    <property type="project" value="UniProtKB-SubCell"/>
</dbReference>
<dbReference type="EMBL" id="CAJNOM010005150">
    <property type="protein sequence ID" value="CAF1661658.1"/>
    <property type="molecule type" value="Genomic_DNA"/>
</dbReference>
<accession>A0A814M1L1</accession>
<keyword evidence="6" id="KW-1133">Transmembrane helix</keyword>
<dbReference type="OrthoDB" id="869189at2759"/>